<dbReference type="GO" id="GO:0016787">
    <property type="term" value="F:hydrolase activity"/>
    <property type="evidence" value="ECO:0007669"/>
    <property type="project" value="UniProtKB-KW"/>
</dbReference>
<keyword evidence="4" id="KW-0378">Hydrolase</keyword>
<protein>
    <submittedName>
        <fullName evidence="4">Glycosyl hydrolase</fullName>
    </submittedName>
</protein>
<dbReference type="InterPro" id="IPR031778">
    <property type="entry name" value="Sortilin_N"/>
</dbReference>
<name>A0A4R4KLN5_9BACT</name>
<organism evidence="4 5">
    <name type="scientific">Arundinibacter roseus</name>
    <dbReference type="NCBI Taxonomy" id="2070510"/>
    <lineage>
        <taxon>Bacteria</taxon>
        <taxon>Pseudomonadati</taxon>
        <taxon>Bacteroidota</taxon>
        <taxon>Cytophagia</taxon>
        <taxon>Cytophagales</taxon>
        <taxon>Spirosomataceae</taxon>
        <taxon>Arundinibacter</taxon>
    </lineage>
</organism>
<dbReference type="EMBL" id="SMJU01000001">
    <property type="protein sequence ID" value="TDB68863.1"/>
    <property type="molecule type" value="Genomic_DNA"/>
</dbReference>
<dbReference type="SUPFAM" id="SSF110296">
    <property type="entry name" value="Oligoxyloglucan reducing end-specific cellobiohydrolase"/>
    <property type="match status" value="3"/>
</dbReference>
<dbReference type="GO" id="GO:0010411">
    <property type="term" value="P:xyloglucan metabolic process"/>
    <property type="evidence" value="ECO:0007669"/>
    <property type="project" value="TreeGrafter"/>
</dbReference>
<dbReference type="CDD" id="cd15482">
    <property type="entry name" value="Sialidase_non-viral"/>
    <property type="match status" value="3"/>
</dbReference>
<proteinExistence type="predicted"/>
<keyword evidence="5" id="KW-1185">Reference proteome</keyword>
<dbReference type="Proteomes" id="UP000295706">
    <property type="component" value="Unassembled WGS sequence"/>
</dbReference>
<keyword evidence="1" id="KW-0677">Repeat</keyword>
<dbReference type="OrthoDB" id="9757809at2"/>
<dbReference type="InterPro" id="IPR015943">
    <property type="entry name" value="WD40/YVTN_repeat-like_dom_sf"/>
</dbReference>
<feature type="domain" description="Sortilin N-terminal" evidence="3">
    <location>
        <begin position="594"/>
        <end position="704"/>
    </location>
</feature>
<sequence>MQRIFLPLLAVFFLVGNSAFSQKRKKAPDTPAPSVAVASDSLYKSLKWRNIGPFRGGRSVAAVGVPGNPLLYYMGTVGGGIWKTEDAGLSWSNITDGFLKTSSVGAIAVAPSDPNVLYVGMGEHAIRGVMTSHGDGVYKSTDAGKTWKHLGLPASRHIASVRIHPQNPDVVYVAVQGAAHAATEERGVYKTEDGGKTWTKILYVDTNTGCADLSMDATNPRILYAGMWDHRRLPWKVVSGGPGSGLYKSTDGGESWTKLSKGLPKEMGKVAVSVSPANPQRVYANIEAEGEKGGVYRSDDGGQTWTQTTNARVTVARAWYYIEIEADPKNPDVVYCINAPLLKSIDGGKTFVTVRSPHGDNHGLWINPQNPQNMINANDGGANISFNGGASWSTQENQPTAQFYRVIADKQFPYWVYGGQQDNSSVMITSRTTGPGIGWQDFASGPGGESAFIAFDPENPELIYGGSYQGNISVLDKKTGEQKDIMAYPTIGLAEVPKYQKYRFNWNAPIVASPQIPSVIYHGANVLLRSRNQGQSWDVISPDLTRNDTTKQEAGGGPFTNEGAGGEVYNTLAYVAVSPHRYGVIWTGSDCGLVHVTQDDGASWQQVTPPDLGECLINSIEVSPHNPAAAYVVATKYRFNDFSSHIFYTNDFGKSWKKIVRGIAPESYARVVREDPVRKDLLYAGTETGLYVSYDGGENWTSFQLNLPVVPINDLFIRDNDLLAATSGRAFWILDDLSPLQQANTPFQTELKARLITPRTTIRLDGPSIPEPIPGYGQNPMAGVLISYFLPKDLDSATVTLDVLDAGGKRMLRSFTNQKDLTYQKYEGGPAPQALLPTKKGINRMAWNLRREALPGVDKVFVNGDYRGSLVGPGTYTLRLIADGDTSTTSVKILPDPRLNALPADFEAQQLVLTQAEDAVREMHQAVNAMRRAKGQIEALEKPWKADSTQKEWIALGKEVVDKITAWEDRLISPKQKTFQDVINFQNRLNAELLDLRDRAGTHNPAPTAGINARLKELLDQWQVHKNAMQKIVQEDIERFNALYKARQLPAVVVTDEK</sequence>
<dbReference type="PANTHER" id="PTHR43739">
    <property type="entry name" value="XYLOGLUCANASE (EUROFUNG)"/>
    <property type="match status" value="1"/>
</dbReference>
<evidence type="ECO:0000256" key="1">
    <source>
        <dbReference type="ARBA" id="ARBA00022737"/>
    </source>
</evidence>
<dbReference type="AlphaFoldDB" id="A0A4R4KLN5"/>
<evidence type="ECO:0000259" key="3">
    <source>
        <dbReference type="Pfam" id="PF15902"/>
    </source>
</evidence>
<evidence type="ECO:0000256" key="2">
    <source>
        <dbReference type="SAM" id="MobiDB-lite"/>
    </source>
</evidence>
<dbReference type="Pfam" id="PF15902">
    <property type="entry name" value="Sortilin-Vps10"/>
    <property type="match status" value="2"/>
</dbReference>
<reference evidence="4 5" key="1">
    <citation type="submission" date="2019-02" db="EMBL/GenBank/DDBJ databases">
        <title>Arundinibacter roseus gen. nov., sp. nov., a new member of the family Cytophagaceae.</title>
        <authorList>
            <person name="Szuroczki S."/>
            <person name="Khayer B."/>
            <person name="Sproer C."/>
            <person name="Toumi M."/>
            <person name="Szabo A."/>
            <person name="Felfoldi T."/>
            <person name="Schumann P."/>
            <person name="Toth E."/>
        </authorList>
    </citation>
    <scope>NUCLEOTIDE SEQUENCE [LARGE SCALE GENOMIC DNA]</scope>
    <source>
        <strain evidence="4 5">DMA-k-7a</strain>
    </source>
</reference>
<comment type="caution">
    <text evidence="4">The sequence shown here is derived from an EMBL/GenBank/DDBJ whole genome shotgun (WGS) entry which is preliminary data.</text>
</comment>
<feature type="region of interest" description="Disordered" evidence="2">
    <location>
        <begin position="539"/>
        <end position="561"/>
    </location>
</feature>
<accession>A0A4R4KLN5</accession>
<dbReference type="InterPro" id="IPR052025">
    <property type="entry name" value="Xyloglucanase_GH74"/>
</dbReference>
<dbReference type="Gene3D" id="2.130.10.10">
    <property type="entry name" value="YVTN repeat-like/Quinoprotein amine dehydrogenase"/>
    <property type="match status" value="4"/>
</dbReference>
<evidence type="ECO:0000313" key="4">
    <source>
        <dbReference type="EMBL" id="TDB68863.1"/>
    </source>
</evidence>
<dbReference type="PANTHER" id="PTHR43739:SF5">
    <property type="entry name" value="EXO-ALPHA-SIALIDASE"/>
    <property type="match status" value="1"/>
</dbReference>
<gene>
    <name evidence="4" type="ORF">EZE20_00540</name>
</gene>
<feature type="domain" description="Sortilin N-terminal" evidence="3">
    <location>
        <begin position="81"/>
        <end position="202"/>
    </location>
</feature>
<evidence type="ECO:0000313" key="5">
    <source>
        <dbReference type="Proteomes" id="UP000295706"/>
    </source>
</evidence>
<dbReference type="RefSeq" id="WP_132113386.1">
    <property type="nucleotide sequence ID" value="NZ_SMJU01000001.1"/>
</dbReference>